<protein>
    <submittedName>
        <fullName evidence="1">Uncharacterized protein</fullName>
    </submittedName>
</protein>
<dbReference type="EMBL" id="VULX01000004">
    <property type="protein sequence ID" value="MSR90790.1"/>
    <property type="molecule type" value="Genomic_DNA"/>
</dbReference>
<evidence type="ECO:0000313" key="1">
    <source>
        <dbReference type="EMBL" id="MSR90790.1"/>
    </source>
</evidence>
<accession>A0A7X2MXD4</accession>
<dbReference type="Proteomes" id="UP000460287">
    <property type="component" value="Unassembled WGS sequence"/>
</dbReference>
<evidence type="ECO:0000313" key="2">
    <source>
        <dbReference type="Proteomes" id="UP000460287"/>
    </source>
</evidence>
<proteinExistence type="predicted"/>
<comment type="caution">
    <text evidence="1">The sequence shown here is derived from an EMBL/GenBank/DDBJ whole genome shotgun (WGS) entry which is preliminary data.</text>
</comment>
<sequence length="75" mass="8860">MLEHNFVAWGTTCKCGNDIEILVTNHHPWIEDNFTIKTRCNKCDNEVIIDRNDAEKYYNKKMNTKKEAGRFLLNI</sequence>
<dbReference type="AlphaFoldDB" id="A0A7X2MXD4"/>
<dbReference type="RefSeq" id="WP_154530669.1">
    <property type="nucleotide sequence ID" value="NZ_JAQXTV010000243.1"/>
</dbReference>
<organism evidence="1 2">
    <name type="scientific">Inconstantimicrobium porci</name>
    <dbReference type="NCBI Taxonomy" id="2652291"/>
    <lineage>
        <taxon>Bacteria</taxon>
        <taxon>Bacillati</taxon>
        <taxon>Bacillota</taxon>
        <taxon>Clostridia</taxon>
        <taxon>Eubacteriales</taxon>
        <taxon>Clostridiaceae</taxon>
        <taxon>Inconstantimicrobium</taxon>
    </lineage>
</organism>
<gene>
    <name evidence="1" type="ORF">FYJ33_04975</name>
</gene>
<name>A0A7X2MXD4_9CLOT</name>
<keyword evidence="2" id="KW-1185">Reference proteome</keyword>
<reference evidence="1 2" key="1">
    <citation type="submission" date="2019-08" db="EMBL/GenBank/DDBJ databases">
        <title>In-depth cultivation of the pig gut microbiome towards novel bacterial diversity and tailored functional studies.</title>
        <authorList>
            <person name="Wylensek D."/>
            <person name="Hitch T.C.A."/>
            <person name="Clavel T."/>
        </authorList>
    </citation>
    <scope>NUCLEOTIDE SEQUENCE [LARGE SCALE GENOMIC DNA]</scope>
    <source>
        <strain evidence="1 2">WCA-383-APC-5B</strain>
    </source>
</reference>